<name>A0A1C7MB07_GRIFR</name>
<proteinExistence type="predicted"/>
<evidence type="ECO:0000313" key="2">
    <source>
        <dbReference type="Proteomes" id="UP000092993"/>
    </source>
</evidence>
<gene>
    <name evidence="1" type="ORF">A0H81_05986</name>
</gene>
<protein>
    <submittedName>
        <fullName evidence="1">Uncharacterized protein</fullName>
    </submittedName>
</protein>
<keyword evidence="2" id="KW-1185">Reference proteome</keyword>
<dbReference type="AlphaFoldDB" id="A0A1C7MB07"/>
<sequence>MRAAHALHRVRVVLLRDHDPQAKPKRSNTRATHILIVNMIPVARPRPCAKTLLQPKALYLQIFACKTNK</sequence>
<accession>A0A1C7MB07</accession>
<reference evidence="1 2" key="1">
    <citation type="submission" date="2016-03" db="EMBL/GenBank/DDBJ databases">
        <title>Whole genome sequencing of Grifola frondosa 9006-11.</title>
        <authorList>
            <person name="Min B."/>
            <person name="Park H."/>
            <person name="Kim J.-G."/>
            <person name="Cho H."/>
            <person name="Oh Y.-L."/>
            <person name="Kong W.-S."/>
            <person name="Choi I.-G."/>
        </authorList>
    </citation>
    <scope>NUCLEOTIDE SEQUENCE [LARGE SCALE GENOMIC DNA]</scope>
    <source>
        <strain evidence="1 2">9006-11</strain>
    </source>
</reference>
<dbReference type="EMBL" id="LUGG01000006">
    <property type="protein sequence ID" value="OBZ73992.1"/>
    <property type="molecule type" value="Genomic_DNA"/>
</dbReference>
<comment type="caution">
    <text evidence="1">The sequence shown here is derived from an EMBL/GenBank/DDBJ whole genome shotgun (WGS) entry which is preliminary data.</text>
</comment>
<dbReference type="Proteomes" id="UP000092993">
    <property type="component" value="Unassembled WGS sequence"/>
</dbReference>
<organism evidence="1 2">
    <name type="scientific">Grifola frondosa</name>
    <name type="common">Maitake</name>
    <name type="synonym">Polyporus frondosus</name>
    <dbReference type="NCBI Taxonomy" id="5627"/>
    <lineage>
        <taxon>Eukaryota</taxon>
        <taxon>Fungi</taxon>
        <taxon>Dikarya</taxon>
        <taxon>Basidiomycota</taxon>
        <taxon>Agaricomycotina</taxon>
        <taxon>Agaricomycetes</taxon>
        <taxon>Polyporales</taxon>
        <taxon>Grifolaceae</taxon>
        <taxon>Grifola</taxon>
    </lineage>
</organism>
<evidence type="ECO:0000313" key="1">
    <source>
        <dbReference type="EMBL" id="OBZ73992.1"/>
    </source>
</evidence>